<dbReference type="SUPFAM" id="SSF57756">
    <property type="entry name" value="Retrovirus zinc finger-like domains"/>
    <property type="match status" value="1"/>
</dbReference>
<evidence type="ECO:0000256" key="6">
    <source>
        <dbReference type="ARBA" id="ARBA00022750"/>
    </source>
</evidence>
<dbReference type="GO" id="GO:0046081">
    <property type="term" value="P:dUTP catabolic process"/>
    <property type="evidence" value="ECO:0007669"/>
    <property type="project" value="InterPro"/>
</dbReference>
<sequence length="1951" mass="222072">MSRQQTLVPTVEDQIQEYRNSRRRLYNLQQGVKRLRNRLQKRTYERTLEQYIDPNEQLKLSMKKRAKLVPAEVLYHSRNDNVNHKVYIHRSEEVVRITTNQEDRSFIHEESYNQLQRSGMEFIHIGILQVRLQILHRSDEGTMALVIFRDNSWKGNKSIIALMEVDLTQGHQMVYLVPDIMMTIKDFYRNIQISVLTKGYEEWQGGHNLLITKGMVGRLSNTSNVGFEYSINNVADYLVSHGVKAIPGKKFSASELQFQNWNIKPSRVSVPMQPQGYNGRELIDGSISIRFTDYEPAEPSTRIQYNENDSEVDPDEIIAPLIGDDSWEDLQDSQILQSIASLSGRDDEEREKLQVQILHPDAFLPCRMTAGAAGYDLISISEDTEIPAFGRSLFQTGLALTVPPGTYGRIAPKSGVSLNKGIIVNAGVIDRDYIGEIKILLQNVSPNPIMIAKFTSIAQLILEQCKIPEVKEVQVLVPTLRGEQGWGSTSTIACCVPQQTEEESSSSEDDDNLPYPRLLLPNPFAAVNARQPFAEGGGEEDTPETTTSDDESSAESESYDSDDEENEGWREVAITLPDYDGYESRSPSYFQRALPGEDSDDSIDLRQLGDALDHLDDDEDHFVSTIHQEGDEDFDPKDYPSLLQLEKILSTAASGYNPPQDTSMGPVSYPPATSTTVEAGSSSTTPFRPSYVTSGTRFKSKDFSGNFSLPPAQHLQGAMFTVPMQMGQFDEVFMRWESITKNLVSQQNFTNGKDKAEFIENLLGEYEKLAWIQWRSTFTAEYEELIKTADGAEGTQNIISQIRYIFTLEDPFRGSTRMQDDAYRDLKRLSCPKMDNIIQFLNEYMRLAAKSGRLFIGTELSEELWSKLPGDLGTELKTLFDAAYPGNKIGVHPRIRFVYQYLEKECKKAAFSRSLKSLQFCNQIPIPGYYKNNEKKYGARKSTTYKGKPHQTHVRIEKKKHLQRERKCKCFLCGEEGHFARECPNERRNVKRVAMFEGVNIPEDYEIMSVQEGDPMSDAIYSLSEGEDGQLGAIMDEVICYLRQEDNTYWIGKDDNWRAQVRVTKEVHDCNHTWEMHPEMIGQTPRCLTCKRDTQQSWRAHCSKCQTTSCGMCGPNYFNIKIPVRKVEPVRYDPKPLLEQQQVYIKWADAEIERLKGELNAIKEKAALDAQNIQENAQRELEAQAKIHEQEMVAVKLEVDTENDELRFENDRLKLEVNDLKKLLDAIKGKEPLIDEDEEGTSAVLREEEHEKIFSAEAAVQPRRNGNKLYNLNVEFNIPNISPFKVRAILDTGATTCCADEKAIPKAAMEESPYRVRFTGVNSTSHSNMKMKAGVMKIGEHFFRIPFTYIFPLKLDDIQMIIGCNFIRAMAGGIRIEGDEVTFYKNVTTIKTLPYASAAASIEELDLEEEEFISMAQVAEPTITSSKEFCQKIEPTIKALKEQGFIGEEPMKHWARNKVTCKLDIINPDLTIEDRPLKHVTPQMQEAFKKHVQALLKLKVIRPSQSRHRTTAIIVYSGTTVDPKTGKEVKGKERMVFNYKRLNDNTNKDQYSLPGINTIIQRVGQSKIYSKFDLKSGFHQVAMDPDSIEWTAFWVPEGLFEWLVMPFGLKNAPAVFQRKMDNCFKGTEKFIAVYIDDILVFSQNEQEHEQHLKKMLQICKDNGLVLSPSKMKIGSPRIDFLGAVIGDRRIQLQQHIIKKVAEFSVEELKTTKGLRSWLGILNYARAYIPHLGRLLGPLYSKVSPNGEKRMNIEDWKLVNKVKEIIQKLPDLTLPPARCYILIESDGCMEGWGGICKWKPSKFDPKADEKICAYASGKFNPPKSTIDAEIHAVMNSLNNFKIYYLDKPEVCIRTDCQAIISFFHKSAQNKPSRVRWIAFTDFVTGLGIPVTFEHIDGRNNGLADALSRIVTIAVKTDDTILVTLQQVLEEIQQKPNPKVISFLVDRVKKLCP</sequence>
<evidence type="ECO:0000256" key="8">
    <source>
        <dbReference type="ARBA" id="ARBA00022801"/>
    </source>
</evidence>
<proteinExistence type="predicted"/>
<feature type="coiled-coil region" evidence="14">
    <location>
        <begin position="1145"/>
        <end position="1230"/>
    </location>
</feature>
<dbReference type="InterPro" id="IPR029054">
    <property type="entry name" value="dUTPase-like"/>
</dbReference>
<dbReference type="InterPro" id="IPR043128">
    <property type="entry name" value="Rev_trsase/Diguanyl_cyclase"/>
</dbReference>
<evidence type="ECO:0000256" key="12">
    <source>
        <dbReference type="ARBA" id="ARBA00023125"/>
    </source>
</evidence>
<dbReference type="GO" id="GO:0006226">
    <property type="term" value="P:dUMP biosynthetic process"/>
    <property type="evidence" value="ECO:0007669"/>
    <property type="project" value="InterPro"/>
</dbReference>
<feature type="region of interest" description="Disordered" evidence="15">
    <location>
        <begin position="497"/>
        <end position="518"/>
    </location>
</feature>
<evidence type="ECO:0000259" key="17">
    <source>
        <dbReference type="PROSITE" id="PS50878"/>
    </source>
</evidence>
<dbReference type="Gene3D" id="3.30.70.270">
    <property type="match status" value="1"/>
</dbReference>
<evidence type="ECO:0000259" key="16">
    <source>
        <dbReference type="PROSITE" id="PS50158"/>
    </source>
</evidence>
<feature type="compositionally biased region" description="Acidic residues" evidence="15">
    <location>
        <begin position="500"/>
        <end position="512"/>
    </location>
</feature>
<dbReference type="CDD" id="cd01647">
    <property type="entry name" value="RT_LTR"/>
    <property type="match status" value="1"/>
</dbReference>
<dbReference type="InterPro" id="IPR021109">
    <property type="entry name" value="Peptidase_aspartic_dom_sf"/>
</dbReference>
<keyword evidence="2" id="KW-0645">Protease</keyword>
<evidence type="ECO:0000256" key="1">
    <source>
        <dbReference type="ARBA" id="ARBA00012493"/>
    </source>
</evidence>
<evidence type="ECO:0000256" key="4">
    <source>
        <dbReference type="ARBA" id="ARBA00022695"/>
    </source>
</evidence>
<dbReference type="NCBIfam" id="TIGR00576">
    <property type="entry name" value="dut"/>
    <property type="match status" value="1"/>
</dbReference>
<dbReference type="InterPro" id="IPR051320">
    <property type="entry name" value="Viral_Replic_Matur_Polypro"/>
</dbReference>
<evidence type="ECO:0000313" key="18">
    <source>
        <dbReference type="EMBL" id="AYH52628.1"/>
    </source>
</evidence>
<dbReference type="FunFam" id="3.10.10.10:FF:000007">
    <property type="entry name" value="Retrovirus-related Pol polyprotein from transposon 17.6-like Protein"/>
    <property type="match status" value="1"/>
</dbReference>
<dbReference type="Gene3D" id="3.10.10.10">
    <property type="entry name" value="HIV Type 1 Reverse Transcriptase, subunit A, domain 1"/>
    <property type="match status" value="1"/>
</dbReference>
<dbReference type="PANTHER" id="PTHR33064:SF37">
    <property type="entry name" value="RIBONUCLEASE H"/>
    <property type="match status" value="1"/>
</dbReference>
<dbReference type="InterPro" id="IPR036875">
    <property type="entry name" value="Znf_CCHC_sf"/>
</dbReference>
<dbReference type="GO" id="GO:0004190">
    <property type="term" value="F:aspartic-type endopeptidase activity"/>
    <property type="evidence" value="ECO:0007669"/>
    <property type="project" value="UniProtKB-KW"/>
</dbReference>
<keyword evidence="13" id="KW-0862">Zinc</keyword>
<keyword evidence="7" id="KW-0255">Endonuclease</keyword>
<dbReference type="Pfam" id="PF00077">
    <property type="entry name" value="RVP"/>
    <property type="match status" value="1"/>
</dbReference>
<dbReference type="CDD" id="cd00303">
    <property type="entry name" value="retropepsin_like"/>
    <property type="match status" value="1"/>
</dbReference>
<dbReference type="InterPro" id="IPR033704">
    <property type="entry name" value="dUTPase_trimeric"/>
</dbReference>
<dbReference type="Gene3D" id="4.10.60.10">
    <property type="entry name" value="Zinc finger, CCHC-type"/>
    <property type="match status" value="1"/>
</dbReference>
<keyword evidence="13" id="KW-0479">Metal-binding</keyword>
<dbReference type="SUPFAM" id="SSF50630">
    <property type="entry name" value="Acid proteases"/>
    <property type="match status" value="1"/>
</dbReference>
<dbReference type="PROSITE" id="PS50158">
    <property type="entry name" value="ZF_CCHC"/>
    <property type="match status" value="1"/>
</dbReference>
<dbReference type="Pfam" id="PF00692">
    <property type="entry name" value="dUTPase"/>
    <property type="match status" value="1"/>
</dbReference>
<dbReference type="Pfam" id="PF00098">
    <property type="entry name" value="zf-CCHC"/>
    <property type="match status" value="1"/>
</dbReference>
<keyword evidence="14" id="KW-0175">Coiled coil</keyword>
<evidence type="ECO:0000256" key="10">
    <source>
        <dbReference type="ARBA" id="ARBA00022918"/>
    </source>
</evidence>
<dbReference type="Gene3D" id="2.40.70.10">
    <property type="entry name" value="Acid Proteases"/>
    <property type="match status" value="1"/>
</dbReference>
<dbReference type="GO" id="GO:0006508">
    <property type="term" value="P:proteolysis"/>
    <property type="evidence" value="ECO:0007669"/>
    <property type="project" value="UniProtKB-KW"/>
</dbReference>
<keyword evidence="6" id="KW-0064">Aspartyl protease</keyword>
<name>A0A4Y1PJ15_9VIRU</name>
<reference evidence="18" key="1">
    <citation type="submission" date="2018-05" db="EMBL/GenBank/DDBJ databases">
        <title>Characterisation and genetic diversity of Dioscorea bacilliform viruses infecting Pacific yam germplasm collections.</title>
        <authorList>
            <person name="Sukal A.C."/>
            <person name="Kidanemariam D.B."/>
            <person name="Dale J.L."/>
            <person name="Harding R.M."/>
            <person name="James A.P."/>
        </authorList>
    </citation>
    <scope>NUCLEOTIDE SEQUENCE</scope>
    <source>
        <strain evidence="18">DBALV2-PNG20_DA</strain>
    </source>
</reference>
<evidence type="ECO:0000256" key="14">
    <source>
        <dbReference type="SAM" id="Coils"/>
    </source>
</evidence>
<keyword evidence="4" id="KW-0548">Nucleotidyltransferase</keyword>
<dbReference type="InterPro" id="IPR036397">
    <property type="entry name" value="RNaseH_sf"/>
</dbReference>
<dbReference type="GO" id="GO:0003964">
    <property type="term" value="F:RNA-directed DNA polymerase activity"/>
    <property type="evidence" value="ECO:0007669"/>
    <property type="project" value="UniProtKB-KW"/>
</dbReference>
<evidence type="ECO:0000256" key="15">
    <source>
        <dbReference type="SAM" id="MobiDB-lite"/>
    </source>
</evidence>
<dbReference type="EC" id="2.7.7.49" evidence="1"/>
<evidence type="ECO:0000256" key="2">
    <source>
        <dbReference type="ARBA" id="ARBA00022670"/>
    </source>
</evidence>
<keyword evidence="11" id="KW-0546">Nucleotide metabolism</keyword>
<evidence type="ECO:0000256" key="5">
    <source>
        <dbReference type="ARBA" id="ARBA00022722"/>
    </source>
</evidence>
<feature type="compositionally biased region" description="Acidic residues" evidence="15">
    <location>
        <begin position="537"/>
        <end position="566"/>
    </location>
</feature>
<feature type="region of interest" description="Disordered" evidence="15">
    <location>
        <begin position="533"/>
        <end position="602"/>
    </location>
</feature>
<evidence type="ECO:0000256" key="9">
    <source>
        <dbReference type="ARBA" id="ARBA00022842"/>
    </source>
</evidence>
<keyword evidence="9" id="KW-0460">Magnesium</keyword>
<dbReference type="InterPro" id="IPR000477">
    <property type="entry name" value="RT_dom"/>
</dbReference>
<evidence type="ECO:0000256" key="7">
    <source>
        <dbReference type="ARBA" id="ARBA00022759"/>
    </source>
</evidence>
<dbReference type="GO" id="GO:0004519">
    <property type="term" value="F:endonuclease activity"/>
    <property type="evidence" value="ECO:0007669"/>
    <property type="project" value="UniProtKB-KW"/>
</dbReference>
<keyword evidence="13" id="KW-0863">Zinc-finger</keyword>
<keyword evidence="10" id="KW-0695">RNA-directed DNA polymerase</keyword>
<dbReference type="EMBL" id="MH404161">
    <property type="protein sequence ID" value="AYH52628.1"/>
    <property type="molecule type" value="Genomic_DNA"/>
</dbReference>
<dbReference type="PROSITE" id="PS50878">
    <property type="entry name" value="RT_POL"/>
    <property type="match status" value="1"/>
</dbReference>
<dbReference type="InterPro" id="IPR018061">
    <property type="entry name" value="Retropepsins"/>
</dbReference>
<dbReference type="GO" id="GO:0008270">
    <property type="term" value="F:zinc ion binding"/>
    <property type="evidence" value="ECO:0007669"/>
    <property type="project" value="UniProtKB-KW"/>
</dbReference>
<dbReference type="Proteomes" id="UP001231599">
    <property type="component" value="Segment"/>
</dbReference>
<feature type="domain" description="CCHC-type" evidence="16">
    <location>
        <begin position="969"/>
        <end position="985"/>
    </location>
</feature>
<evidence type="ECO:0000256" key="3">
    <source>
        <dbReference type="ARBA" id="ARBA00022679"/>
    </source>
</evidence>
<dbReference type="Pfam" id="PF17917">
    <property type="entry name" value="RT_RNaseH"/>
    <property type="match status" value="1"/>
</dbReference>
<evidence type="ECO:0000256" key="11">
    <source>
        <dbReference type="ARBA" id="ARBA00023080"/>
    </source>
</evidence>
<accession>A0A4Y1PJ15</accession>
<protein>
    <recommendedName>
        <fullName evidence="1">RNA-directed DNA polymerase</fullName>
        <ecNumber evidence="1">2.7.7.49</ecNumber>
    </recommendedName>
</protein>
<dbReference type="Gene3D" id="2.70.40.10">
    <property type="match status" value="1"/>
</dbReference>
<keyword evidence="12" id="KW-0238">DNA-binding</keyword>
<dbReference type="InterPro" id="IPR041373">
    <property type="entry name" value="RT_RNaseH"/>
</dbReference>
<keyword evidence="3" id="KW-0808">Transferase</keyword>
<dbReference type="InterPro" id="IPR036157">
    <property type="entry name" value="dUTPase-like_sf"/>
</dbReference>
<dbReference type="Gene3D" id="3.30.420.10">
    <property type="entry name" value="Ribonuclease H-like superfamily/Ribonuclease H"/>
    <property type="match status" value="1"/>
</dbReference>
<dbReference type="SUPFAM" id="SSF51283">
    <property type="entry name" value="dUTPase-like"/>
    <property type="match status" value="1"/>
</dbReference>
<dbReference type="InterPro" id="IPR001878">
    <property type="entry name" value="Znf_CCHC"/>
</dbReference>
<dbReference type="CDD" id="cd07557">
    <property type="entry name" value="trimeric_dUTPase"/>
    <property type="match status" value="1"/>
</dbReference>
<dbReference type="GO" id="GO:0000287">
    <property type="term" value="F:magnesium ion binding"/>
    <property type="evidence" value="ECO:0007669"/>
    <property type="project" value="InterPro"/>
</dbReference>
<dbReference type="SMART" id="SM00343">
    <property type="entry name" value="ZnF_C2HC"/>
    <property type="match status" value="1"/>
</dbReference>
<dbReference type="Pfam" id="PF00078">
    <property type="entry name" value="RVT_1"/>
    <property type="match status" value="1"/>
</dbReference>
<dbReference type="PANTHER" id="PTHR33064">
    <property type="entry name" value="POL PROTEIN"/>
    <property type="match status" value="1"/>
</dbReference>
<organism evidence="18">
    <name type="scientific">Dioscorea bacilliform AL virus 2</name>
    <dbReference type="NCBI Taxonomy" id="2448908"/>
    <lineage>
        <taxon>Viruses</taxon>
        <taxon>Riboviria</taxon>
        <taxon>Pararnavirae</taxon>
        <taxon>Artverviricota</taxon>
        <taxon>Revtraviricetes</taxon>
        <taxon>Ortervirales</taxon>
        <taxon>Caulimoviridae</taxon>
        <taxon>Badnavirus</taxon>
        <taxon>Badnavirus betadioscoreae</taxon>
    </lineage>
</organism>
<dbReference type="InterPro" id="IPR008181">
    <property type="entry name" value="dUTPase"/>
</dbReference>
<keyword evidence="5" id="KW-0540">Nuclease</keyword>
<dbReference type="GO" id="GO:0004170">
    <property type="term" value="F:dUTP diphosphatase activity"/>
    <property type="evidence" value="ECO:0007669"/>
    <property type="project" value="InterPro"/>
</dbReference>
<keyword evidence="8" id="KW-0378">Hydrolase</keyword>
<dbReference type="InterPro" id="IPR043502">
    <property type="entry name" value="DNA/RNA_pol_sf"/>
</dbReference>
<feature type="domain" description="Reverse transcriptase" evidence="17">
    <location>
        <begin position="1503"/>
        <end position="1685"/>
    </location>
</feature>
<dbReference type="Pfam" id="PF22909">
    <property type="entry name" value="Caulimovir_coat_dom"/>
    <property type="match status" value="1"/>
</dbReference>
<dbReference type="GO" id="GO:0003677">
    <property type="term" value="F:DNA binding"/>
    <property type="evidence" value="ECO:0007669"/>
    <property type="project" value="UniProtKB-KW"/>
</dbReference>
<evidence type="ECO:0000256" key="13">
    <source>
        <dbReference type="PROSITE-ProRule" id="PRU00047"/>
    </source>
</evidence>
<dbReference type="SUPFAM" id="SSF56672">
    <property type="entry name" value="DNA/RNA polymerases"/>
    <property type="match status" value="1"/>
</dbReference>